<proteinExistence type="predicted"/>
<evidence type="ECO:0000313" key="2">
    <source>
        <dbReference type="EMBL" id="TWH67791.1"/>
    </source>
</evidence>
<comment type="caution">
    <text evidence="2">The sequence shown here is derived from an EMBL/GenBank/DDBJ whole genome shotgun (WGS) entry which is preliminary data.</text>
</comment>
<evidence type="ECO:0000256" key="1">
    <source>
        <dbReference type="SAM" id="Phobius"/>
    </source>
</evidence>
<keyword evidence="1" id="KW-1133">Transmembrane helix</keyword>
<feature type="transmembrane region" description="Helical" evidence="1">
    <location>
        <begin position="50"/>
        <end position="68"/>
    </location>
</feature>
<name>A0A562I9Z3_MICOL</name>
<sequence length="431" mass="47107">MSGFWLHVRNSPIRWAFPVLVVLDLAVLFLRDRHWIGVWPETGAAGQVPAYLLGVFGAGAAAWSASAPRRQRVEEQLRAARVHPARVEAHRLTAALAVLLVPYLIGQVVAFAVTARTFPPGVHLWLGYVLLGLFAILLAVALGWACGRLLGPVFSAFAAAMGFLFLTVLLDRVGFVVVSGRPEVAVAPVPLALRLGLVVALLLVTLWLAGSEALRQRRRRAAALLPVALSLLVVMGATAVVADREPPGDQVLCLDGSTRLCIWPEHEKYLPELREINARIDDLPGAFKRPPLISEIGLVKSSYIGPDGTKHLDYEAESPVFHILEGSRWSYAGDIGKAITSATFAFQDLRTCDWMEITEPDQSQLAAIDKWLEAYLAGGGSPDYHTNAPEALQQAWTKGRAVAADLSRTDQFRWAEEEVNDLRGRYCRPGH</sequence>
<gene>
    <name evidence="2" type="ORF">JD77_02776</name>
</gene>
<evidence type="ECO:0008006" key="4">
    <source>
        <dbReference type="Google" id="ProtNLM"/>
    </source>
</evidence>
<dbReference type="EMBL" id="VLKE01000001">
    <property type="protein sequence ID" value="TWH67791.1"/>
    <property type="molecule type" value="Genomic_DNA"/>
</dbReference>
<feature type="transmembrane region" description="Helical" evidence="1">
    <location>
        <begin position="12"/>
        <end position="30"/>
    </location>
</feature>
<keyword evidence="1" id="KW-0812">Transmembrane</keyword>
<keyword evidence="1" id="KW-0472">Membrane</keyword>
<organism evidence="2 3">
    <name type="scientific">Micromonospora olivasterospora</name>
    <dbReference type="NCBI Taxonomy" id="1880"/>
    <lineage>
        <taxon>Bacteria</taxon>
        <taxon>Bacillati</taxon>
        <taxon>Actinomycetota</taxon>
        <taxon>Actinomycetes</taxon>
        <taxon>Micromonosporales</taxon>
        <taxon>Micromonosporaceae</taxon>
        <taxon>Micromonospora</taxon>
    </lineage>
</organism>
<feature type="transmembrane region" description="Helical" evidence="1">
    <location>
        <begin position="191"/>
        <end position="209"/>
    </location>
</feature>
<dbReference type="RefSeq" id="WP_145774715.1">
    <property type="nucleotide sequence ID" value="NZ_BAAATQ010000321.1"/>
</dbReference>
<feature type="transmembrane region" description="Helical" evidence="1">
    <location>
        <begin position="221"/>
        <end position="242"/>
    </location>
</feature>
<dbReference type="OrthoDB" id="3267731at2"/>
<evidence type="ECO:0000313" key="3">
    <source>
        <dbReference type="Proteomes" id="UP000319825"/>
    </source>
</evidence>
<feature type="transmembrane region" description="Helical" evidence="1">
    <location>
        <begin position="89"/>
        <end position="113"/>
    </location>
</feature>
<dbReference type="AlphaFoldDB" id="A0A562I9Z3"/>
<feature type="transmembrane region" description="Helical" evidence="1">
    <location>
        <begin position="153"/>
        <end position="171"/>
    </location>
</feature>
<reference evidence="2 3" key="1">
    <citation type="submission" date="2019-07" db="EMBL/GenBank/DDBJ databases">
        <title>R&amp;d 2014.</title>
        <authorList>
            <person name="Klenk H.-P."/>
        </authorList>
    </citation>
    <scope>NUCLEOTIDE SEQUENCE [LARGE SCALE GENOMIC DNA]</scope>
    <source>
        <strain evidence="2 3">DSM 43868</strain>
    </source>
</reference>
<dbReference type="Proteomes" id="UP000319825">
    <property type="component" value="Unassembled WGS sequence"/>
</dbReference>
<keyword evidence="3" id="KW-1185">Reference proteome</keyword>
<protein>
    <recommendedName>
        <fullName evidence="4">ABC-type transport system involved in multi-copper enzyme maturation permease subunit</fullName>
    </recommendedName>
</protein>
<accession>A0A562I9Z3</accession>
<feature type="transmembrane region" description="Helical" evidence="1">
    <location>
        <begin position="125"/>
        <end position="146"/>
    </location>
</feature>